<feature type="compositionally biased region" description="Polar residues" evidence="2">
    <location>
        <begin position="51"/>
        <end position="80"/>
    </location>
</feature>
<dbReference type="GO" id="GO:0005524">
    <property type="term" value="F:ATP binding"/>
    <property type="evidence" value="ECO:0007669"/>
    <property type="project" value="InterPro"/>
</dbReference>
<feature type="compositionally biased region" description="Basic and acidic residues" evidence="2">
    <location>
        <begin position="419"/>
        <end position="428"/>
    </location>
</feature>
<dbReference type="SUPFAM" id="SSF52540">
    <property type="entry name" value="P-loop containing nucleoside triphosphate hydrolases"/>
    <property type="match status" value="1"/>
</dbReference>
<dbReference type="GO" id="GO:0003677">
    <property type="term" value="F:DNA binding"/>
    <property type="evidence" value="ECO:0007669"/>
    <property type="project" value="TreeGrafter"/>
</dbReference>
<keyword evidence="1" id="KW-0175">Coiled coil</keyword>
<evidence type="ECO:0000313" key="5">
    <source>
        <dbReference type="Proteomes" id="UP000245119"/>
    </source>
</evidence>
<feature type="domain" description="AAA+ ATPase" evidence="3">
    <location>
        <begin position="844"/>
        <end position="1076"/>
    </location>
</feature>
<accession>A0A2T7PZG0</accession>
<feature type="region of interest" description="Disordered" evidence="2">
    <location>
        <begin position="195"/>
        <end position="261"/>
    </location>
</feature>
<feature type="region of interest" description="Disordered" evidence="2">
    <location>
        <begin position="491"/>
        <end position="544"/>
    </location>
</feature>
<sequence length="1586" mass="175258">MAADVSISPKRTIVDFFKTSDFQEGPISGKKAKGILGFCTSTPRSAHSIGSAASSCEKSMQANTANSSRVSLSSYHQGANDSEDHTETKSTLCQEQPAIQKSSKDRSKLKNRKSTNLHSVNSTQTSLSSEAAEAHKDDKECIVDDVAEKMTSKPQEIDYEEFKRLALLNQKEKITTNRSENCEVAKRCLAEEVKNASSCKENADNGKQGTSAPEEHGEKRSLRPRTKKSYQEMMALSSPVLSHQATPTLRQQERDDSDLSLHGKDILEMTYEEYLKSIGASFETNENNAITVSETLTQPEADDRSSPTPKIVKSNTRGRDKTEYGDSVADIHGEPSSLKSVRKELSKSSTVRQSGAKSKQKCTSGSEIILLGSETIDVENFNHSDSVQPVSTKEQAVGVIESKTSDKNSFEYSSQDNSGGRKNEDKDTPQFPNAANEEKGSGENEQSQGNAFSKLRDCSGLEGDIKEFTPRSRRASTMAQARAQELLQRARHQSKQVKHTQNAKLPKQKVEISTTDDEKKLSEKSNVTDGLERRQSVGLQSQKTQEHNLHCEVLSCSDEEVMDWSPRRCSRKPSALKSSSKKPVCQESPKKAEKECGSKSERVQHEDAEVQRRRREFLMSGVPSELRYQTSASSIASAVASEYAPWPELSHVQQKTSAALVDCQLDVWHLVHQKDKLQLQAEYFDLDEKDIDFSWSRLQWPSTPMLKQKNTPANWNLSNAEQEEALVQELQQTYPNTAITSMFDRFKTLFAGDGSKPNCTEDSKIDAIGSDMSTNNISSDSDVLLLEMGTGVEDGHSDKDNYSQHWTEILQPAQAVHLIGNKSSIQRLYEWLEDSDGDDEARQLCNTVLIVGPHGVGKTAAVYALAQQLGYKVFEVNASSSRLGKHILAQVQEATQSHQVAQKKNRTTRHPPPLQLLTSLQVTAQTISKETKLSRCEKEKASLGKSFAVFSTNGAECSVTQSRSAKTSASRTPQKRKRDCAGSPKTTPKKLRGESGRDKAPKQAIDVQVELQEVNLAGCLNLSNTSLILFDEVDIVFKEDSGFLQTVQHFIHTTKIPIIMTASDPGFCRQITARFEQLTFKPPSLMCMTSYLQSACLAAGIRTCAKDIQALASACTGDVRRALLTLQFLVLSRGGTSTRTQSVCTKPKFKDEKDCTKETASLKQAVSGPASLKDSQDSTDDDDFVCLRRVRKTVHRVLDEEEGDCTAGLPNATLHTKASCDSIGASIAALEVAGASTLPAVHLNLCESMLGLPSDVQLLFVDRMKNAYSEEAVSDLARHHLELKAQHIDFLQFSLFSVLPLPTIKLPSQWTPQLIPAKQPLRKRIRMESLVDSEGSDGESNSCNTVLVSSCHAGDDPLLTPVTRCSGEEETKADRHGNSLCSRVLRSFAQYYDAISMADTMHCSQKQQTNLAAGERWALLPGMDDSVPSVQADEKLEAGLLMQAEIEVRSARQLLQSVKEDVAEWEKTSDSDNLPERCYLPLSGNLGFHETIVQYKDKHFCVPEPYKTAFHSVVSNLPLTSFHCLSSISLDYLPMLRTIGQAEHCRQIAKAKRRFHHYFDNIGLCLCTSTLNVLNQGFPSDCNLTD</sequence>
<keyword evidence="5" id="KW-1185">Reference proteome</keyword>
<dbReference type="PANTHER" id="PTHR23389:SF21">
    <property type="entry name" value="ATPASE FAMILY AAA DOMAIN-CONTAINING PROTEIN 5"/>
    <property type="match status" value="1"/>
</dbReference>
<feature type="compositionally biased region" description="Polar residues" evidence="2">
    <location>
        <begin position="239"/>
        <end position="250"/>
    </location>
</feature>
<dbReference type="Pfam" id="PF00004">
    <property type="entry name" value="AAA"/>
    <property type="match status" value="1"/>
</dbReference>
<dbReference type="EMBL" id="PZQS01000001">
    <property type="protein sequence ID" value="PVD38816.1"/>
    <property type="molecule type" value="Genomic_DNA"/>
</dbReference>
<proteinExistence type="predicted"/>
<feature type="region of interest" description="Disordered" evidence="2">
    <location>
        <begin position="386"/>
        <end position="450"/>
    </location>
</feature>
<dbReference type="STRING" id="400727.A0A2T7PZG0"/>
<feature type="compositionally biased region" description="Basic and acidic residues" evidence="2">
    <location>
        <begin position="251"/>
        <end position="261"/>
    </location>
</feature>
<feature type="compositionally biased region" description="Polar residues" evidence="2">
    <location>
        <begin position="195"/>
        <end position="211"/>
    </location>
</feature>
<comment type="caution">
    <text evidence="4">The sequence shown here is derived from an EMBL/GenBank/DDBJ whole genome shotgun (WGS) entry which is preliminary data.</text>
</comment>
<feature type="compositionally biased region" description="Low complexity" evidence="2">
    <location>
        <begin position="572"/>
        <end position="582"/>
    </location>
</feature>
<dbReference type="Gene3D" id="3.40.50.300">
    <property type="entry name" value="P-loop containing nucleotide triphosphate hydrolases"/>
    <property type="match status" value="1"/>
</dbReference>
<feature type="compositionally biased region" description="Polar residues" evidence="2">
    <location>
        <begin position="960"/>
        <end position="972"/>
    </location>
</feature>
<evidence type="ECO:0000259" key="3">
    <source>
        <dbReference type="SMART" id="SM00382"/>
    </source>
</evidence>
<dbReference type="OrthoDB" id="9996895at2759"/>
<feature type="compositionally biased region" description="Basic and acidic residues" evidence="2">
    <location>
        <begin position="317"/>
        <end position="333"/>
    </location>
</feature>
<feature type="compositionally biased region" description="Polar residues" evidence="2">
    <location>
        <begin position="347"/>
        <end position="363"/>
    </location>
</feature>
<dbReference type="PANTHER" id="PTHR23389">
    <property type="entry name" value="CHROMOSOME TRANSMISSION FIDELITY FACTOR 18"/>
    <property type="match status" value="1"/>
</dbReference>
<feature type="region of interest" description="Disordered" evidence="2">
    <location>
        <begin position="569"/>
        <end position="612"/>
    </location>
</feature>
<protein>
    <recommendedName>
        <fullName evidence="3">AAA+ ATPase domain-containing protein</fullName>
    </recommendedName>
</protein>
<feature type="region of interest" description="Disordered" evidence="2">
    <location>
        <begin position="44"/>
        <end position="137"/>
    </location>
</feature>
<dbReference type="Proteomes" id="UP000245119">
    <property type="component" value="Linkage Group LG1"/>
</dbReference>
<name>A0A2T7PZG0_POMCA</name>
<feature type="compositionally biased region" description="Polar residues" evidence="2">
    <location>
        <begin position="89"/>
        <end position="101"/>
    </location>
</feature>
<dbReference type="SMART" id="SM00382">
    <property type="entry name" value="AAA"/>
    <property type="match status" value="1"/>
</dbReference>
<evidence type="ECO:0000256" key="2">
    <source>
        <dbReference type="SAM" id="MobiDB-lite"/>
    </source>
</evidence>
<dbReference type="GO" id="GO:0016887">
    <property type="term" value="F:ATP hydrolysis activity"/>
    <property type="evidence" value="ECO:0007669"/>
    <property type="project" value="InterPro"/>
</dbReference>
<feature type="region of interest" description="Disordered" evidence="2">
    <location>
        <begin position="295"/>
        <end position="363"/>
    </location>
</feature>
<reference evidence="4 5" key="1">
    <citation type="submission" date="2018-04" db="EMBL/GenBank/DDBJ databases">
        <title>The genome of golden apple snail Pomacea canaliculata provides insight into stress tolerance and invasive adaptation.</title>
        <authorList>
            <person name="Liu C."/>
            <person name="Liu B."/>
            <person name="Ren Y."/>
            <person name="Zhang Y."/>
            <person name="Wang H."/>
            <person name="Li S."/>
            <person name="Jiang F."/>
            <person name="Yin L."/>
            <person name="Zhang G."/>
            <person name="Qian W."/>
            <person name="Fan W."/>
        </authorList>
    </citation>
    <scope>NUCLEOTIDE SEQUENCE [LARGE SCALE GENOMIC DNA]</scope>
    <source>
        <strain evidence="4">SZHN2017</strain>
        <tissue evidence="4">Muscle</tissue>
    </source>
</reference>
<dbReference type="CDD" id="cd00009">
    <property type="entry name" value="AAA"/>
    <property type="match status" value="1"/>
</dbReference>
<feature type="coiled-coil region" evidence="1">
    <location>
        <begin position="1441"/>
        <end position="1468"/>
    </location>
</feature>
<gene>
    <name evidence="4" type="ORF">C0Q70_01439</name>
</gene>
<dbReference type="InterPro" id="IPR003593">
    <property type="entry name" value="AAA+_ATPase"/>
</dbReference>
<organism evidence="4 5">
    <name type="scientific">Pomacea canaliculata</name>
    <name type="common">Golden apple snail</name>
    <dbReference type="NCBI Taxonomy" id="400727"/>
    <lineage>
        <taxon>Eukaryota</taxon>
        <taxon>Metazoa</taxon>
        <taxon>Spiralia</taxon>
        <taxon>Lophotrochozoa</taxon>
        <taxon>Mollusca</taxon>
        <taxon>Gastropoda</taxon>
        <taxon>Caenogastropoda</taxon>
        <taxon>Architaenioglossa</taxon>
        <taxon>Ampullarioidea</taxon>
        <taxon>Ampullariidae</taxon>
        <taxon>Pomacea</taxon>
    </lineage>
</organism>
<dbReference type="GO" id="GO:0005634">
    <property type="term" value="C:nucleus"/>
    <property type="evidence" value="ECO:0007669"/>
    <property type="project" value="TreeGrafter"/>
</dbReference>
<dbReference type="InterPro" id="IPR027417">
    <property type="entry name" value="P-loop_NTPase"/>
</dbReference>
<dbReference type="GO" id="GO:0061860">
    <property type="term" value="F:DNA clamp unloader activity"/>
    <property type="evidence" value="ECO:0007669"/>
    <property type="project" value="TreeGrafter"/>
</dbReference>
<evidence type="ECO:0000313" key="4">
    <source>
        <dbReference type="EMBL" id="PVD38816.1"/>
    </source>
</evidence>
<feature type="compositionally biased region" description="Basic and acidic residues" evidence="2">
    <location>
        <begin position="991"/>
        <end position="1001"/>
    </location>
</feature>
<feature type="region of interest" description="Disordered" evidence="2">
    <location>
        <begin position="960"/>
        <end position="1001"/>
    </location>
</feature>
<feature type="compositionally biased region" description="Basic and acidic residues" evidence="2">
    <location>
        <begin position="588"/>
        <end position="611"/>
    </location>
</feature>
<evidence type="ECO:0000256" key="1">
    <source>
        <dbReference type="SAM" id="Coils"/>
    </source>
</evidence>
<dbReference type="InterPro" id="IPR003959">
    <property type="entry name" value="ATPase_AAA_core"/>
</dbReference>
<feature type="compositionally biased region" description="Polar residues" evidence="2">
    <location>
        <begin position="116"/>
        <end position="129"/>
    </location>
</feature>